<feature type="compositionally biased region" description="Basic and acidic residues" evidence="27">
    <location>
        <begin position="777"/>
        <end position="790"/>
    </location>
</feature>
<evidence type="ECO:0000256" key="11">
    <source>
        <dbReference type="ARBA" id="ARBA00022676"/>
    </source>
</evidence>
<evidence type="ECO:0000256" key="26">
    <source>
        <dbReference type="ARBA" id="ARBA00060592"/>
    </source>
</evidence>
<dbReference type="Gene3D" id="3.40.710.10">
    <property type="entry name" value="DD-peptidase/beta-lactamase superfamily"/>
    <property type="match status" value="1"/>
</dbReference>
<feature type="region of interest" description="Disordered" evidence="27">
    <location>
        <begin position="717"/>
        <end position="818"/>
    </location>
</feature>
<evidence type="ECO:0000256" key="22">
    <source>
        <dbReference type="ARBA" id="ARBA00023316"/>
    </source>
</evidence>
<evidence type="ECO:0000256" key="23">
    <source>
        <dbReference type="ARBA" id="ARBA00034000"/>
    </source>
</evidence>
<sequence>MADNKKRPKTTTNSSKKQGAVKKGTSSANQHTSSKKSSSKQSKGSKANKKEKKKKSLFWRVIKIQLLILFIAFLAIAGLFYFRYGQNIIGMIKDAKQAVEESTPETFKAAETSLVYDTNKKLIKTIKSEKEVYYLEYKDIPQYAIDAMVSIEDKKFYEHHGIDFKANVRAVLGVLFKKPAGGGSTITQQLSRNVFLTTSFSYERKIKEIVVAYHLEKKYTKDQIMEFYLNNIYFANGYYGIQAASKGYFNKDVNKLSLSQIATLCAIPNSPNMYNPRENLDNTLVRRNRILKNMYEDGVITEKQYKKAVAEKIKIKNKKSAVHNYVETFIYDSAIKALMKKDGFKFQYVFPSTKEKETYNERYNEVYARYQKKLKTAGYRIYTSIDMEKQELLQEAVNDGLSMFTDTNEEGIYEMQSGAVSIDNDTGRVVAIVGGRTQDNVNGYTLNRGFQTYRQPGSTIKPLVVYTPAFEKLGYNPESIVNDSEIEDGPKNTGDSYLGKITLREAVERSKNVVAWRIYEELTPQVGVNYLKEMEFSKLADEDFRNMSTSLGGFHTGVSVLEMASGFATIENDGVYREPTCIVKIQDSRGKTIVSDAIHTKLIYSGNAARMMTDVLKGVFQSHGTAASIGGIYNMDSAGKTGTTNDNRDGWFCGYTPYYTTAVWVGYDQPRSIYDLWGSSYPARIWKQYMSKIHEGLERRTFEPYISNGVKNMVEPDTTEEVVEEPTTEATTEVTTEEVTTEVTTEITTEATEVTTENQKPTTEATTENQEPTTEATTEKQEPTTEKPVEQEPPQEEEPDQGDGGQEEQPPEESQGIE</sequence>
<dbReference type="InterPro" id="IPR036950">
    <property type="entry name" value="PBP_transglycosylase"/>
</dbReference>
<evidence type="ECO:0000256" key="9">
    <source>
        <dbReference type="ARBA" id="ARBA00022645"/>
    </source>
</evidence>
<evidence type="ECO:0000313" key="31">
    <source>
        <dbReference type="EMBL" id="MBO8462765.1"/>
    </source>
</evidence>
<keyword evidence="10" id="KW-0645">Protease</keyword>
<keyword evidence="17" id="KW-0573">Peptidoglycan synthesis</keyword>
<reference evidence="31" key="1">
    <citation type="submission" date="2020-10" db="EMBL/GenBank/DDBJ databases">
        <authorList>
            <person name="Gilroy R."/>
        </authorList>
    </citation>
    <scope>NUCLEOTIDE SEQUENCE</scope>
    <source>
        <strain evidence="31">E3-2379</strain>
    </source>
</reference>
<feature type="domain" description="Glycosyl transferase family 51" evidence="30">
    <location>
        <begin position="120"/>
        <end position="294"/>
    </location>
</feature>
<name>A0A9D9HZ05_9FIRM</name>
<keyword evidence="14" id="KW-0378">Hydrolase</keyword>
<proteinExistence type="inferred from homology"/>
<comment type="similarity">
    <text evidence="5">In the N-terminal section; belongs to the glycosyltransferase 51 family.</text>
</comment>
<comment type="caution">
    <text evidence="31">The sequence shown here is derived from an EMBL/GenBank/DDBJ whole genome shotgun (WGS) entry which is preliminary data.</text>
</comment>
<keyword evidence="11" id="KW-0328">Glycosyltransferase</keyword>
<dbReference type="EMBL" id="JADIML010000073">
    <property type="protein sequence ID" value="MBO8462765.1"/>
    <property type="molecule type" value="Genomic_DNA"/>
</dbReference>
<evidence type="ECO:0000256" key="19">
    <source>
        <dbReference type="ARBA" id="ARBA00023136"/>
    </source>
</evidence>
<evidence type="ECO:0000256" key="20">
    <source>
        <dbReference type="ARBA" id="ARBA00023251"/>
    </source>
</evidence>
<keyword evidence="8" id="KW-1003">Cell membrane</keyword>
<dbReference type="Pfam" id="PF00912">
    <property type="entry name" value="Transgly"/>
    <property type="match status" value="1"/>
</dbReference>
<comment type="function">
    <text evidence="1">Cell wall formation. Synthesis of cross-linked peptidoglycan from the lipid intermediates. The enzyme has a penicillin-insensitive transglycosylase N-terminal domain (formation of linear glycan strands) and a penicillin-sensitive transpeptidase C-terminal domain (cross-linking of the peptide subunits).</text>
</comment>
<evidence type="ECO:0000256" key="14">
    <source>
        <dbReference type="ARBA" id="ARBA00022801"/>
    </source>
</evidence>
<feature type="compositionally biased region" description="Acidic residues" evidence="27">
    <location>
        <begin position="717"/>
        <end position="727"/>
    </location>
</feature>
<keyword evidence="22" id="KW-0961">Cell wall biogenesis/degradation</keyword>
<evidence type="ECO:0000256" key="1">
    <source>
        <dbReference type="ARBA" id="ARBA00002624"/>
    </source>
</evidence>
<dbReference type="SUPFAM" id="SSF53955">
    <property type="entry name" value="Lysozyme-like"/>
    <property type="match status" value="1"/>
</dbReference>
<feature type="compositionally biased region" description="Polar residues" evidence="27">
    <location>
        <begin position="758"/>
        <end position="769"/>
    </location>
</feature>
<dbReference type="GO" id="GO:0009252">
    <property type="term" value="P:peptidoglycan biosynthetic process"/>
    <property type="evidence" value="ECO:0007669"/>
    <property type="project" value="UniProtKB-KW"/>
</dbReference>
<keyword evidence="21" id="KW-0511">Multifunctional enzyme</keyword>
<evidence type="ECO:0000256" key="16">
    <source>
        <dbReference type="ARBA" id="ARBA00022968"/>
    </source>
</evidence>
<evidence type="ECO:0000256" key="2">
    <source>
        <dbReference type="ARBA" id="ARBA00004401"/>
    </source>
</evidence>
<comment type="pathway">
    <text evidence="26">Glycan biosynthesis.</text>
</comment>
<dbReference type="GO" id="GO:0006508">
    <property type="term" value="P:proteolysis"/>
    <property type="evidence" value="ECO:0007669"/>
    <property type="project" value="UniProtKB-KW"/>
</dbReference>
<dbReference type="GO" id="GO:0030288">
    <property type="term" value="C:outer membrane-bounded periplasmic space"/>
    <property type="evidence" value="ECO:0007669"/>
    <property type="project" value="TreeGrafter"/>
</dbReference>
<dbReference type="InterPro" id="IPR023346">
    <property type="entry name" value="Lysozyme-like_dom_sf"/>
</dbReference>
<evidence type="ECO:0000256" key="3">
    <source>
        <dbReference type="ARBA" id="ARBA00004752"/>
    </source>
</evidence>
<evidence type="ECO:0000256" key="13">
    <source>
        <dbReference type="ARBA" id="ARBA00022692"/>
    </source>
</evidence>
<keyword evidence="16" id="KW-0735">Signal-anchor</keyword>
<evidence type="ECO:0000256" key="18">
    <source>
        <dbReference type="ARBA" id="ARBA00022989"/>
    </source>
</evidence>
<dbReference type="PANTHER" id="PTHR32282">
    <property type="entry name" value="BINDING PROTEIN TRANSPEPTIDASE, PUTATIVE-RELATED"/>
    <property type="match status" value="1"/>
</dbReference>
<dbReference type="GO" id="GO:0008360">
    <property type="term" value="P:regulation of cell shape"/>
    <property type="evidence" value="ECO:0007669"/>
    <property type="project" value="UniProtKB-KW"/>
</dbReference>
<evidence type="ECO:0000256" key="7">
    <source>
        <dbReference type="ARBA" id="ARBA00018638"/>
    </source>
</evidence>
<protein>
    <recommendedName>
        <fullName evidence="7">Penicillin-binding protein 1A</fullName>
        <ecNumber evidence="24">2.4.99.28</ecNumber>
        <ecNumber evidence="6">3.4.16.4</ecNumber>
    </recommendedName>
</protein>
<evidence type="ECO:0000256" key="24">
    <source>
        <dbReference type="ARBA" id="ARBA00044770"/>
    </source>
</evidence>
<feature type="transmembrane region" description="Helical" evidence="28">
    <location>
        <begin position="57"/>
        <end position="82"/>
    </location>
</feature>
<dbReference type="GO" id="GO:0009002">
    <property type="term" value="F:serine-type D-Ala-D-Ala carboxypeptidase activity"/>
    <property type="evidence" value="ECO:0007669"/>
    <property type="project" value="UniProtKB-EC"/>
</dbReference>
<comment type="subcellular location">
    <subcellularLocation>
        <location evidence="2">Cell membrane</location>
        <topology evidence="2">Single-pass type II membrane protein</topology>
    </subcellularLocation>
</comment>
<feature type="domain" description="Penicillin-binding protein transpeptidase" evidence="29">
    <location>
        <begin position="419"/>
        <end position="690"/>
    </location>
</feature>
<dbReference type="FunFam" id="1.10.3810.10:FF:000001">
    <property type="entry name" value="Penicillin-binding protein 1A"/>
    <property type="match status" value="1"/>
</dbReference>
<dbReference type="Gene3D" id="1.10.3810.10">
    <property type="entry name" value="Biosynthetic peptidoglycan transglycosylase-like"/>
    <property type="match status" value="1"/>
</dbReference>
<keyword evidence="12" id="KW-0808">Transferase</keyword>
<gene>
    <name evidence="31" type="ORF">IAC13_02400</name>
</gene>
<dbReference type="InterPro" id="IPR050396">
    <property type="entry name" value="Glycosyltr_51/Transpeptidase"/>
</dbReference>
<keyword evidence="18 28" id="KW-1133">Transmembrane helix</keyword>
<dbReference type="GO" id="GO:0008658">
    <property type="term" value="F:penicillin binding"/>
    <property type="evidence" value="ECO:0007669"/>
    <property type="project" value="InterPro"/>
</dbReference>
<evidence type="ECO:0000256" key="5">
    <source>
        <dbReference type="ARBA" id="ARBA00007739"/>
    </source>
</evidence>
<evidence type="ECO:0000256" key="10">
    <source>
        <dbReference type="ARBA" id="ARBA00022670"/>
    </source>
</evidence>
<accession>A0A9D9HZ05</accession>
<evidence type="ECO:0000256" key="21">
    <source>
        <dbReference type="ARBA" id="ARBA00023268"/>
    </source>
</evidence>
<dbReference type="EC" id="2.4.99.28" evidence="24"/>
<feature type="compositionally biased region" description="Low complexity" evidence="27">
    <location>
        <begin position="741"/>
        <end position="757"/>
    </location>
</feature>
<evidence type="ECO:0000256" key="8">
    <source>
        <dbReference type="ARBA" id="ARBA00022475"/>
    </source>
</evidence>
<keyword evidence="19 28" id="KW-0472">Membrane</keyword>
<evidence type="ECO:0000256" key="12">
    <source>
        <dbReference type="ARBA" id="ARBA00022679"/>
    </source>
</evidence>
<dbReference type="NCBIfam" id="TIGR02074">
    <property type="entry name" value="PBP_1a_fam"/>
    <property type="match status" value="1"/>
</dbReference>
<evidence type="ECO:0000256" key="25">
    <source>
        <dbReference type="ARBA" id="ARBA00049902"/>
    </source>
</evidence>
<evidence type="ECO:0000313" key="32">
    <source>
        <dbReference type="Proteomes" id="UP000823618"/>
    </source>
</evidence>
<keyword evidence="13 28" id="KW-0812">Transmembrane</keyword>
<feature type="compositionally biased region" description="Acidic residues" evidence="27">
    <location>
        <begin position="793"/>
        <end position="811"/>
    </location>
</feature>
<comment type="catalytic activity">
    <reaction evidence="23">
        <text>Preferential cleavage: (Ac)2-L-Lys-D-Ala-|-D-Ala. Also transpeptidation of peptidyl-alanyl moieties that are N-acyl substituents of D-alanine.</text>
        <dbReference type="EC" id="3.4.16.4"/>
    </reaction>
</comment>
<dbReference type="GO" id="GO:0046677">
    <property type="term" value="P:response to antibiotic"/>
    <property type="evidence" value="ECO:0007669"/>
    <property type="project" value="UniProtKB-KW"/>
</dbReference>
<dbReference type="GO" id="GO:0008955">
    <property type="term" value="F:peptidoglycan glycosyltransferase activity"/>
    <property type="evidence" value="ECO:0007669"/>
    <property type="project" value="UniProtKB-EC"/>
</dbReference>
<comment type="similarity">
    <text evidence="4">In the C-terminal section; belongs to the transpeptidase family.</text>
</comment>
<evidence type="ECO:0000259" key="30">
    <source>
        <dbReference type="Pfam" id="PF00912"/>
    </source>
</evidence>
<comment type="pathway">
    <text evidence="3">Cell wall biogenesis; peptidoglycan biosynthesis.</text>
</comment>
<evidence type="ECO:0000256" key="6">
    <source>
        <dbReference type="ARBA" id="ARBA00012448"/>
    </source>
</evidence>
<organism evidence="31 32">
    <name type="scientific">Candidatus Scybalomonas excrementavium</name>
    <dbReference type="NCBI Taxonomy" id="2840943"/>
    <lineage>
        <taxon>Bacteria</taxon>
        <taxon>Bacillati</taxon>
        <taxon>Bacillota</taxon>
        <taxon>Clostridia</taxon>
        <taxon>Lachnospirales</taxon>
        <taxon>Lachnospiraceae</taxon>
        <taxon>Lachnospiraceae incertae sedis</taxon>
        <taxon>Candidatus Scybalomonas</taxon>
    </lineage>
</organism>
<evidence type="ECO:0000259" key="29">
    <source>
        <dbReference type="Pfam" id="PF00905"/>
    </source>
</evidence>
<evidence type="ECO:0000256" key="27">
    <source>
        <dbReference type="SAM" id="MobiDB-lite"/>
    </source>
</evidence>
<comment type="catalytic activity">
    <reaction evidence="25">
        <text>[GlcNAc-(1-&gt;4)-Mur2Ac(oyl-L-Ala-gamma-D-Glu-L-Lys-D-Ala-D-Ala)](n)-di-trans,octa-cis-undecaprenyl diphosphate + beta-D-GlcNAc-(1-&gt;4)-Mur2Ac(oyl-L-Ala-gamma-D-Glu-L-Lys-D-Ala-D-Ala)-di-trans,octa-cis-undecaprenyl diphosphate = [GlcNAc-(1-&gt;4)-Mur2Ac(oyl-L-Ala-gamma-D-Glu-L-Lys-D-Ala-D-Ala)](n+1)-di-trans,octa-cis-undecaprenyl diphosphate + di-trans,octa-cis-undecaprenyl diphosphate + H(+)</text>
        <dbReference type="Rhea" id="RHEA:23708"/>
        <dbReference type="Rhea" id="RHEA-COMP:9602"/>
        <dbReference type="Rhea" id="RHEA-COMP:9603"/>
        <dbReference type="ChEBI" id="CHEBI:15378"/>
        <dbReference type="ChEBI" id="CHEBI:58405"/>
        <dbReference type="ChEBI" id="CHEBI:60033"/>
        <dbReference type="ChEBI" id="CHEBI:78435"/>
        <dbReference type="EC" id="2.4.99.28"/>
    </reaction>
</comment>
<evidence type="ECO:0000256" key="28">
    <source>
        <dbReference type="SAM" id="Phobius"/>
    </source>
</evidence>
<dbReference type="InterPro" id="IPR001460">
    <property type="entry name" value="PCN-bd_Tpept"/>
</dbReference>
<dbReference type="InterPro" id="IPR001264">
    <property type="entry name" value="Glyco_trans_51"/>
</dbReference>
<dbReference type="GO" id="GO:0071555">
    <property type="term" value="P:cell wall organization"/>
    <property type="evidence" value="ECO:0007669"/>
    <property type="project" value="UniProtKB-KW"/>
</dbReference>
<evidence type="ECO:0000256" key="15">
    <source>
        <dbReference type="ARBA" id="ARBA00022960"/>
    </source>
</evidence>
<keyword evidence="15" id="KW-0133">Cell shape</keyword>
<feature type="region of interest" description="Disordered" evidence="27">
    <location>
        <begin position="1"/>
        <end position="49"/>
    </location>
</feature>
<reference evidence="31" key="2">
    <citation type="journal article" date="2021" name="PeerJ">
        <title>Extensive microbial diversity within the chicken gut microbiome revealed by metagenomics and culture.</title>
        <authorList>
            <person name="Gilroy R."/>
            <person name="Ravi A."/>
            <person name="Getino M."/>
            <person name="Pursley I."/>
            <person name="Horton D.L."/>
            <person name="Alikhan N.F."/>
            <person name="Baker D."/>
            <person name="Gharbi K."/>
            <person name="Hall N."/>
            <person name="Watson M."/>
            <person name="Adriaenssens E.M."/>
            <person name="Foster-Nyarko E."/>
            <person name="Jarju S."/>
            <person name="Secka A."/>
            <person name="Antonio M."/>
            <person name="Oren A."/>
            <person name="Chaudhuri R.R."/>
            <person name="La Ragione R."/>
            <person name="Hildebrand F."/>
            <person name="Pallen M.J."/>
        </authorList>
    </citation>
    <scope>NUCLEOTIDE SEQUENCE</scope>
    <source>
        <strain evidence="31">E3-2379</strain>
    </source>
</reference>
<dbReference type="InterPro" id="IPR012338">
    <property type="entry name" value="Beta-lactam/transpept-like"/>
</dbReference>
<dbReference type="SUPFAM" id="SSF56601">
    <property type="entry name" value="beta-lactamase/transpeptidase-like"/>
    <property type="match status" value="1"/>
</dbReference>
<keyword evidence="20" id="KW-0046">Antibiotic resistance</keyword>
<dbReference type="PANTHER" id="PTHR32282:SF11">
    <property type="entry name" value="PENICILLIN-BINDING PROTEIN 1B"/>
    <property type="match status" value="1"/>
</dbReference>
<dbReference type="EC" id="3.4.16.4" evidence="6"/>
<dbReference type="AlphaFoldDB" id="A0A9D9HZ05"/>
<dbReference type="GO" id="GO:0005886">
    <property type="term" value="C:plasma membrane"/>
    <property type="evidence" value="ECO:0007669"/>
    <property type="project" value="UniProtKB-SubCell"/>
</dbReference>
<dbReference type="Proteomes" id="UP000823618">
    <property type="component" value="Unassembled WGS sequence"/>
</dbReference>
<dbReference type="Pfam" id="PF00905">
    <property type="entry name" value="Transpeptidase"/>
    <property type="match status" value="1"/>
</dbReference>
<keyword evidence="9" id="KW-0121">Carboxypeptidase</keyword>
<evidence type="ECO:0000256" key="4">
    <source>
        <dbReference type="ARBA" id="ARBA00007090"/>
    </source>
</evidence>
<evidence type="ECO:0000256" key="17">
    <source>
        <dbReference type="ARBA" id="ARBA00022984"/>
    </source>
</evidence>